<reference evidence="2 3" key="1">
    <citation type="submission" date="2020-05" db="EMBL/GenBank/DDBJ databases">
        <title>Aquirufa sp. strain 15G-AUS-rot a new Aquirufa species.</title>
        <authorList>
            <person name="Pitt A."/>
            <person name="Hahn M.W."/>
        </authorList>
    </citation>
    <scope>NUCLEOTIDE SEQUENCE [LARGE SCALE GENOMIC DNA]</scope>
    <source>
        <strain evidence="2 3">15G-AUS-rot</strain>
    </source>
</reference>
<dbReference type="Gene3D" id="3.30.2010.10">
    <property type="entry name" value="Metalloproteases ('zincins'), catalytic domain"/>
    <property type="match status" value="1"/>
</dbReference>
<evidence type="ECO:0000313" key="2">
    <source>
        <dbReference type="EMBL" id="QKJ25579.1"/>
    </source>
</evidence>
<dbReference type="InterPro" id="IPR006640">
    <property type="entry name" value="SprT-like_domain"/>
</dbReference>
<dbReference type="RefSeq" id="WP_173493876.1">
    <property type="nucleotide sequence ID" value="NZ_CP054056.1"/>
</dbReference>
<dbReference type="SMART" id="SM00731">
    <property type="entry name" value="SprT"/>
    <property type="match status" value="1"/>
</dbReference>
<dbReference type="Proteomes" id="UP000501003">
    <property type="component" value="Chromosome"/>
</dbReference>
<protein>
    <submittedName>
        <fullName evidence="2">SprT-like domain-containing protein</fullName>
    </submittedName>
</protein>
<keyword evidence="3" id="KW-1185">Reference proteome</keyword>
<dbReference type="KEGG" id="aqg:HRU87_05245"/>
<dbReference type="AlphaFoldDB" id="A0A7D4UK57"/>
<name>A0A7D4UK57_9MICO</name>
<dbReference type="Pfam" id="PF10263">
    <property type="entry name" value="SprT-like"/>
    <property type="match status" value="1"/>
</dbReference>
<dbReference type="EMBL" id="CP054056">
    <property type="protein sequence ID" value="QKJ25579.1"/>
    <property type="molecule type" value="Genomic_DNA"/>
</dbReference>
<feature type="domain" description="SprT-like" evidence="1">
    <location>
        <begin position="1"/>
        <end position="138"/>
    </location>
</feature>
<organism evidence="2 3">
    <name type="scientific">Aquiluna borgnonia</name>
    <dbReference type="NCBI Taxonomy" id="2499157"/>
    <lineage>
        <taxon>Bacteria</taxon>
        <taxon>Bacillati</taxon>
        <taxon>Actinomycetota</taxon>
        <taxon>Actinomycetes</taxon>
        <taxon>Micrococcales</taxon>
        <taxon>Microbacteriaceae</taxon>
        <taxon>Luna cluster</taxon>
        <taxon>Luna-1 subcluster</taxon>
        <taxon>Aquiluna</taxon>
    </lineage>
</organism>
<evidence type="ECO:0000313" key="3">
    <source>
        <dbReference type="Proteomes" id="UP000501003"/>
    </source>
</evidence>
<sequence length="147" mass="16784">MFSEVSELADQLFQRHGLINYSFGFDRAVRRAGLCNYSKRRITISRHLVQVSEIHQIEQVLLHEIAHALCGQQAGHGPIWRAKATELGYLHQRIDGNAIAKSSAKYRGLCPQGHEHFRSRRPSRALSCKGCAPVFSRRYLISWQEIS</sequence>
<evidence type="ECO:0000259" key="1">
    <source>
        <dbReference type="SMART" id="SM00731"/>
    </source>
</evidence>
<dbReference type="GO" id="GO:0006950">
    <property type="term" value="P:response to stress"/>
    <property type="evidence" value="ECO:0007669"/>
    <property type="project" value="UniProtKB-ARBA"/>
</dbReference>
<gene>
    <name evidence="2" type="ORF">HRU87_05245</name>
</gene>
<accession>A0A7D4UK57</accession>
<proteinExistence type="predicted"/>